<dbReference type="GO" id="GO:0006313">
    <property type="term" value="P:DNA transposition"/>
    <property type="evidence" value="ECO:0007669"/>
    <property type="project" value="InterPro"/>
</dbReference>
<evidence type="ECO:0000256" key="2">
    <source>
        <dbReference type="ARBA" id="ARBA00006363"/>
    </source>
</evidence>
<dbReference type="InterPro" id="IPR036397">
    <property type="entry name" value="RNaseH_sf"/>
</dbReference>
<dbReference type="PROSITE" id="PS01043">
    <property type="entry name" value="TRANSPOSASE_IS30"/>
    <property type="match status" value="1"/>
</dbReference>
<evidence type="ECO:0000259" key="3">
    <source>
        <dbReference type="PROSITE" id="PS50994"/>
    </source>
</evidence>
<reference evidence="4 5" key="1">
    <citation type="submission" date="2018-03" db="EMBL/GenBank/DDBJ databases">
        <title>Genomic Encyclopedia of Archaeal and Bacterial Type Strains, Phase II (KMG-II): from individual species to whole genera.</title>
        <authorList>
            <person name="Goeker M."/>
        </authorList>
    </citation>
    <scope>NUCLEOTIDE SEQUENCE [LARGE SCALE GENOMIC DNA]</scope>
    <source>
        <strain evidence="4 5">DSM 28354</strain>
    </source>
</reference>
<comment type="function">
    <text evidence="1">Required for the transposition of the insertion element.</text>
</comment>
<dbReference type="AlphaFoldDB" id="A0A2T0RKK4"/>
<comment type="caution">
    <text evidence="4">The sequence shown here is derived from an EMBL/GenBank/DDBJ whole genome shotgun (WGS) entry which is preliminary data.</text>
</comment>
<dbReference type="InterPro" id="IPR001598">
    <property type="entry name" value="Transposase_IS30_CS"/>
</dbReference>
<dbReference type="InterPro" id="IPR001584">
    <property type="entry name" value="Integrase_cat-core"/>
</dbReference>
<dbReference type="GO" id="GO:0004803">
    <property type="term" value="F:transposase activity"/>
    <property type="evidence" value="ECO:0007669"/>
    <property type="project" value="InterPro"/>
</dbReference>
<sequence>MLTTVLNRLRDRLSPQQICGELHRTSTQQVLHHETIYRYIYRHQASNGKQLADHESLIEYLRIRHRKRYNNRGKPVRRQLIPNRVSIDQRPPIVATNTELGHWEADTVIGKGHDGALLTLVERRTKYVLIAKLASKQAGALAAAATKALGRSALPVKTITFDNGLEFVHHESIGRAFGAATCFAHPYYSWERGLNENTNGLIRQYIPKTFQLVLSGLLMYPHGRPRWIEDQLNQRPRTSLGYLSPAEFAKNELYALQM</sequence>
<dbReference type="Proteomes" id="UP000238375">
    <property type="component" value="Unassembled WGS sequence"/>
</dbReference>
<dbReference type="InterPro" id="IPR051917">
    <property type="entry name" value="Transposase-Integrase"/>
</dbReference>
<name>A0A2T0RKK4_9BACT</name>
<accession>A0A2T0RKK4</accession>
<dbReference type="EMBL" id="PVTE01000049">
    <property type="protein sequence ID" value="PRY21726.1"/>
    <property type="molecule type" value="Genomic_DNA"/>
</dbReference>
<organism evidence="4 5">
    <name type="scientific">Spirosoma oryzae</name>
    <dbReference type="NCBI Taxonomy" id="1469603"/>
    <lineage>
        <taxon>Bacteria</taxon>
        <taxon>Pseudomonadati</taxon>
        <taxon>Bacteroidota</taxon>
        <taxon>Cytophagia</taxon>
        <taxon>Cytophagales</taxon>
        <taxon>Cytophagaceae</taxon>
        <taxon>Spirosoma</taxon>
    </lineage>
</organism>
<dbReference type="PROSITE" id="PS50994">
    <property type="entry name" value="INTEGRASE"/>
    <property type="match status" value="1"/>
</dbReference>
<dbReference type="Gene3D" id="3.30.420.10">
    <property type="entry name" value="Ribonuclease H-like superfamily/Ribonuclease H"/>
    <property type="match status" value="1"/>
</dbReference>
<evidence type="ECO:0000313" key="5">
    <source>
        <dbReference type="Proteomes" id="UP000238375"/>
    </source>
</evidence>
<gene>
    <name evidence="4" type="ORF">CLV58_14914</name>
</gene>
<dbReference type="SUPFAM" id="SSF53098">
    <property type="entry name" value="Ribonuclease H-like"/>
    <property type="match status" value="1"/>
</dbReference>
<dbReference type="InterPro" id="IPR012337">
    <property type="entry name" value="RNaseH-like_sf"/>
</dbReference>
<keyword evidence="5" id="KW-1185">Reference proteome</keyword>
<dbReference type="GO" id="GO:0005829">
    <property type="term" value="C:cytosol"/>
    <property type="evidence" value="ECO:0007669"/>
    <property type="project" value="TreeGrafter"/>
</dbReference>
<protein>
    <submittedName>
        <fullName evidence="4">IS30 family transposase</fullName>
    </submittedName>
</protein>
<dbReference type="PANTHER" id="PTHR10948">
    <property type="entry name" value="TRANSPOSASE"/>
    <property type="match status" value="1"/>
</dbReference>
<feature type="domain" description="Integrase catalytic" evidence="3">
    <location>
        <begin position="87"/>
        <end position="253"/>
    </location>
</feature>
<dbReference type="NCBIfam" id="NF033563">
    <property type="entry name" value="transpos_IS30"/>
    <property type="match status" value="1"/>
</dbReference>
<evidence type="ECO:0000313" key="4">
    <source>
        <dbReference type="EMBL" id="PRY21726.1"/>
    </source>
</evidence>
<dbReference type="GO" id="GO:0003677">
    <property type="term" value="F:DNA binding"/>
    <property type="evidence" value="ECO:0007669"/>
    <property type="project" value="InterPro"/>
</dbReference>
<dbReference type="GO" id="GO:0015074">
    <property type="term" value="P:DNA integration"/>
    <property type="evidence" value="ECO:0007669"/>
    <property type="project" value="InterPro"/>
</dbReference>
<dbReference type="InterPro" id="IPR053392">
    <property type="entry name" value="Transposase_IS30-like"/>
</dbReference>
<comment type="similarity">
    <text evidence="2">Belongs to the transposase IS30 family.</text>
</comment>
<evidence type="ECO:0000256" key="1">
    <source>
        <dbReference type="ARBA" id="ARBA00002190"/>
    </source>
</evidence>
<proteinExistence type="inferred from homology"/>
<dbReference type="PANTHER" id="PTHR10948:SF23">
    <property type="entry name" value="TRANSPOSASE INSI FOR INSERTION SEQUENCE ELEMENT IS30A-RELATED"/>
    <property type="match status" value="1"/>
</dbReference>